<dbReference type="SUPFAM" id="SSF48403">
    <property type="entry name" value="Ankyrin repeat"/>
    <property type="match status" value="4"/>
</dbReference>
<dbReference type="SMART" id="SM00248">
    <property type="entry name" value="ANK"/>
    <property type="match status" value="30"/>
</dbReference>
<feature type="repeat" description="ANK" evidence="3">
    <location>
        <begin position="1397"/>
        <end position="1429"/>
    </location>
</feature>
<proteinExistence type="predicted"/>
<feature type="region of interest" description="Disordered" evidence="4">
    <location>
        <begin position="642"/>
        <end position="670"/>
    </location>
</feature>
<evidence type="ECO:0000256" key="1">
    <source>
        <dbReference type="ARBA" id="ARBA00022737"/>
    </source>
</evidence>
<dbReference type="InterPro" id="IPR043136">
    <property type="entry name" value="B30.2/SPRY_sf"/>
</dbReference>
<organism evidence="6 7">
    <name type="scientific">Metarhizium anisopliae BRIP 53293</name>
    <dbReference type="NCBI Taxonomy" id="1291518"/>
    <lineage>
        <taxon>Eukaryota</taxon>
        <taxon>Fungi</taxon>
        <taxon>Dikarya</taxon>
        <taxon>Ascomycota</taxon>
        <taxon>Pezizomycotina</taxon>
        <taxon>Sordariomycetes</taxon>
        <taxon>Hypocreomycetidae</taxon>
        <taxon>Hypocreales</taxon>
        <taxon>Clavicipitaceae</taxon>
        <taxon>Metarhizium</taxon>
    </lineage>
</organism>
<dbReference type="InterPro" id="IPR002110">
    <property type="entry name" value="Ankyrin_rpt"/>
</dbReference>
<feature type="repeat" description="ANK" evidence="3">
    <location>
        <begin position="1062"/>
        <end position="1085"/>
    </location>
</feature>
<feature type="domain" description="B30.2/SPRY" evidence="5">
    <location>
        <begin position="2058"/>
        <end position="2257"/>
    </location>
</feature>
<dbReference type="PROSITE" id="PS50188">
    <property type="entry name" value="B302_SPRY"/>
    <property type="match status" value="1"/>
</dbReference>
<feature type="repeat" description="ANK" evidence="3">
    <location>
        <begin position="1560"/>
        <end position="1592"/>
    </location>
</feature>
<evidence type="ECO:0000256" key="3">
    <source>
        <dbReference type="PROSITE-ProRule" id="PRU00023"/>
    </source>
</evidence>
<feature type="repeat" description="ANK" evidence="3">
    <location>
        <begin position="1733"/>
        <end position="1767"/>
    </location>
</feature>
<dbReference type="PRINTS" id="PR01415">
    <property type="entry name" value="ANKYRIN"/>
</dbReference>
<accession>A0A0D9NQ35</accession>
<dbReference type="InterPro" id="IPR044736">
    <property type="entry name" value="Gid1/RanBPM/SPLA_SPRY"/>
</dbReference>
<keyword evidence="7" id="KW-1185">Reference proteome</keyword>
<feature type="repeat" description="ANK" evidence="3">
    <location>
        <begin position="1834"/>
        <end position="1866"/>
    </location>
</feature>
<feature type="repeat" description="ANK" evidence="3">
    <location>
        <begin position="1328"/>
        <end position="1348"/>
    </location>
</feature>
<dbReference type="InterPro" id="IPR003877">
    <property type="entry name" value="SPRY_dom"/>
</dbReference>
<dbReference type="PROSITE" id="PS50297">
    <property type="entry name" value="ANK_REP_REGION"/>
    <property type="match status" value="14"/>
</dbReference>
<feature type="repeat" description="ANK" evidence="3">
    <location>
        <begin position="1494"/>
        <end position="1526"/>
    </location>
</feature>
<gene>
    <name evidence="6" type="ORF">H634G_10042</name>
</gene>
<dbReference type="InterPro" id="IPR001870">
    <property type="entry name" value="B30.2/SPRY"/>
</dbReference>
<dbReference type="InterPro" id="IPR051165">
    <property type="entry name" value="Multifunctional_ANK_Repeat"/>
</dbReference>
<dbReference type="Proteomes" id="UP000054544">
    <property type="component" value="Unassembled WGS sequence"/>
</dbReference>
<dbReference type="Pfam" id="PF00622">
    <property type="entry name" value="SPRY"/>
    <property type="match status" value="1"/>
</dbReference>
<dbReference type="STRING" id="1291518.A0A0D9NQ35"/>
<feature type="repeat" description="ANK" evidence="3">
    <location>
        <begin position="1262"/>
        <end position="1294"/>
    </location>
</feature>
<evidence type="ECO:0000259" key="5">
    <source>
        <dbReference type="PROSITE" id="PS50188"/>
    </source>
</evidence>
<evidence type="ECO:0000256" key="2">
    <source>
        <dbReference type="ARBA" id="ARBA00023043"/>
    </source>
</evidence>
<dbReference type="OrthoDB" id="4936597at2759"/>
<name>A0A0D9NQ35_METAN</name>
<dbReference type="SMART" id="SM00449">
    <property type="entry name" value="SPRY"/>
    <property type="match status" value="1"/>
</dbReference>
<feature type="repeat" description="ANK" evidence="3">
    <location>
        <begin position="1768"/>
        <end position="1800"/>
    </location>
</feature>
<dbReference type="PANTHER" id="PTHR24123">
    <property type="entry name" value="ANKYRIN REPEAT-CONTAINING"/>
    <property type="match status" value="1"/>
</dbReference>
<evidence type="ECO:0000313" key="6">
    <source>
        <dbReference type="EMBL" id="KJK74730.1"/>
    </source>
</evidence>
<sequence length="2360" mass="259523">MDGPIHLVLVSGVAGSRAGEDGDPKKFLIERFPNCLLDEFCLLGGSVTRRRLLYHRSSLLLEQLRNSRSSQNVSHNLPIVFLGHGLGALIVKKAIISATEEPRYRDIALNTSTVVFFGAPHRATGQNTWEHMCSRLILMFVPPPEYPVKLVQRLAGGLDGLDASFRTISSSFDVVNFYESSRHPSIDSKCSILGLQDETDVPCDTTHEELWRFYPGEPVAEELYQRILATRNSRNLLLYDFFRHLSLLDSQIHRLRPTFVTSTQVDWICDNNAVMSWRSDPSVGILRISGPSSSGPTAVAARILGMLLEKTDLKITVYLSFSFDKNNIRARAPFDLYLSLCRQLLSSRPGYFEHISPVAKFLTKDGVCTTETLWVMVRCLMSHLLDDQSVSVYCIVDGVDQCSTFQKETINRMEGFIGPSKGRFKLLLSGSLVALQSTCESTKYQDVALESSSENMLFAKEQHVRGRINELALDNSAWDGLEKLATEMLGELPKDSPYLLAKLNMVLLEWTGRHSTRKSLKKALKQQPTTLDGFYNRALSSIDEANCNWVTAALRWVAFAVRPLRPTELAVAVALDEIPGGYPWTTDFSSDDFSDLIRRDIIGDLKQHMVPLLKVEDNRVYFIHDTFRAYLVETVFASSLPQTESDTLSQKEEEEEEEEEEKPRRDSLGQDGCPLVDSHCSLLFYCLEYVRGFGKRGAESFICEDGILTSLPADWDLGLLSYASLQWPRHFRQTTTKSEAQSFLLQFLQGGEGVRTWQNLHHLLNPLHKRINTSLNSPLKIVCNFGLAELVDRCIGLLAPTEDPKVQMRESLNLAARNGHDNIVRNLLDKGVRSPEALGLAARGGFENVVETLLSVGFDLNYIDETRYAPLHHATCGGHTQIVSLLLEKGADINVLISPIPSQELSKLIREQNRLTRQSSYPESDSDSDLDVDDLKLSPTGTEANVLAHLAWSESSLHLAALTGQLGIAELLLERGADVHIENSTGYGPLSYAAIGGFPELLYLLLRYRSDGLEKVSVDKVSTSDRNTALHLAVACGHTEAAGILLRHSKDAPELAQTANIHHLTPIHIAARQGHVSLLNLLVDKTDKKQDTESIDSTDKDDQQMSPIEFVIPPGNPSTSSRRHTRRRSRRKSTSRRSPERRSRPSSAAPTPITVREDRPKSALELAAGNGHDQVVRALLERKTWSRPRDRALALNLAAMNGHSKVVKTLLETLAGDILAPAAVDSGGKTAIHLAAEGGHSKILEELLAHPRSFPVNATTNEGIVPLHISARAGHVNAMMVLIRHKAEKDFVDQHSKTALLLAAENGHLSCVDQLLEQGADHKKTDDSGRTALHLAAGNGHMAVAKTLCAFKDIMWTQDECHYTAFDLLVRHEKIEYVEDFIQMLDNTVGDETESNRGGIPLHMAANMGNIDMLRLLLDKGWRPDVRDAESLAPLHIAVMDAFFPGVKLLLEHPLCDIAAKDSLGRTVTHLAATAELASHLLSSGAANDLKDSFGRTPLYQAAFDGHVGVAEVLLDSKPKPNIATRDSDGWNVLHAAFDNPSMTKLLLKHDAEPNALTNEGLTPLALAIRENFIKTAELLLGAGADPNLVGAFEDPPLILAFEQENTLQLIKILASKSNRLNLFAKGPDGDTALRIAARRGKLPEAQYLLKALEDSATPGLKAVCFSALRDCVSSLEFNSELAEMFVKRDVEGMVNRTSEPRPTALHVACSKGTIGAVKWLLEKGAYVNTLRGGYSALCAAVESDQDAQEKVELLLEHDADVNVTHENQATALQRASSKGRTQLVKLLIDNGADVNLTGGDLDSVLNAAIRTGSDLATIRLIIKKAGVSRAGRDGRLPIHIAAISDRANVLQVLVNAGANPLARDADGRSALIHGVANLSDEAVEYLLREGYFDADEVDTNSQTPLILATIFGCKTTVKLLLEEKGFSKPEVLNAQDYEGKTALVRAAALDHLEIIEELLERGADPCLVDCRGRSALYWAARGARMETLGVVIRALEERDDQPADLWNVAVHGAIASDRPYALEKLLEKEDVDVEFTGPDGWTPLYTAQRYDSGRIESILHQHAQISSKPAEGLQRPTKWHPQDSYRSFEMGPDGNTLSVLGGTKFMYRTGLDSAIVRADYPMLPLYKGRVYYFELRLTKVAEKGFVGIGFCEDKTSLDRALGCFQGSWAFHSDDGCLFEDGNNPWTGTKYADACSEAGKVLGCGINFATGEAFYTIDGTAVGRAFTQIRGKLYPAVTMKVAYGGWEVSVVFPGEDGKSDDFMYKGDLESEDLTREAVECDMRPGVMSVIVIVAVAAQFVVRELKAETQFIANITEGNEVTATNLEACGKGTRILFFADSEVSIHSKRQLTLTASPPRSS</sequence>
<feature type="repeat" description="ANK" evidence="3">
    <location>
        <begin position="866"/>
        <end position="898"/>
    </location>
</feature>
<keyword evidence="1" id="KW-0677">Repeat</keyword>
<evidence type="ECO:0000313" key="7">
    <source>
        <dbReference type="Proteomes" id="UP000054544"/>
    </source>
</evidence>
<feature type="region of interest" description="Disordered" evidence="4">
    <location>
        <begin position="1088"/>
        <end position="1158"/>
    </location>
</feature>
<feature type="repeat" description="ANK" evidence="3">
    <location>
        <begin position="1227"/>
        <end position="1248"/>
    </location>
</feature>
<feature type="repeat" description="ANK" evidence="3">
    <location>
        <begin position="1295"/>
        <end position="1327"/>
    </location>
</feature>
<dbReference type="InterPro" id="IPR013320">
    <property type="entry name" value="ConA-like_dom_sf"/>
</dbReference>
<dbReference type="CDD" id="cd12885">
    <property type="entry name" value="SPRY_RanBP_like"/>
    <property type="match status" value="1"/>
</dbReference>
<dbReference type="Gene3D" id="2.60.120.920">
    <property type="match status" value="1"/>
</dbReference>
<dbReference type="InterPro" id="IPR056884">
    <property type="entry name" value="NPHP3-like_N"/>
</dbReference>
<feature type="repeat" description="ANK" evidence="3">
    <location>
        <begin position="1939"/>
        <end position="1971"/>
    </location>
</feature>
<dbReference type="Pfam" id="PF00023">
    <property type="entry name" value="Ank"/>
    <property type="match status" value="3"/>
</dbReference>
<protein>
    <recommendedName>
        <fullName evidence="5">B30.2/SPRY domain-containing protein</fullName>
    </recommendedName>
</protein>
<dbReference type="PANTHER" id="PTHR24123:SF33">
    <property type="entry name" value="PROTEIN HOS4"/>
    <property type="match status" value="1"/>
</dbReference>
<feature type="repeat" description="ANK" evidence="3">
    <location>
        <begin position="1701"/>
        <end position="1733"/>
    </location>
</feature>
<dbReference type="Pfam" id="PF24883">
    <property type="entry name" value="NPHP3_N"/>
    <property type="match status" value="1"/>
</dbReference>
<reference evidence="7" key="1">
    <citation type="journal article" date="2014" name="BMC Genomics">
        <title>The genome sequence of the biocontrol fungus Metarhizium anisopliae and comparative genomics of Metarhizium species.</title>
        <authorList>
            <person name="Pattemore J.A."/>
            <person name="Hane J.K."/>
            <person name="Williams A.H."/>
            <person name="Wilson B.A."/>
            <person name="Stodart B.J."/>
            <person name="Ash G.J."/>
        </authorList>
    </citation>
    <scope>NUCLEOTIDE SEQUENCE [LARGE SCALE GENOMIC DNA]</scope>
    <source>
        <strain evidence="7">BRIP 53293</strain>
    </source>
</reference>
<feature type="compositionally biased region" description="Basic residues" evidence="4">
    <location>
        <begin position="1121"/>
        <end position="1135"/>
    </location>
</feature>
<keyword evidence="2 3" id="KW-0040">ANK repeat</keyword>
<dbReference type="EMBL" id="KE384755">
    <property type="protein sequence ID" value="KJK74730.1"/>
    <property type="molecule type" value="Genomic_DNA"/>
</dbReference>
<dbReference type="Gene3D" id="1.25.40.20">
    <property type="entry name" value="Ankyrin repeat-containing domain"/>
    <property type="match status" value="9"/>
</dbReference>
<feature type="compositionally biased region" description="Basic and acidic residues" evidence="4">
    <location>
        <begin position="1088"/>
        <end position="1103"/>
    </location>
</feature>
<feature type="repeat" description="ANK" evidence="3">
    <location>
        <begin position="952"/>
        <end position="984"/>
    </location>
</feature>
<dbReference type="PROSITE" id="PS50088">
    <property type="entry name" value="ANK_REPEAT"/>
    <property type="match status" value="16"/>
</dbReference>
<dbReference type="SUPFAM" id="SSF49899">
    <property type="entry name" value="Concanavalin A-like lectins/glucanases"/>
    <property type="match status" value="1"/>
</dbReference>
<dbReference type="Pfam" id="PF12796">
    <property type="entry name" value="Ank_2"/>
    <property type="match status" value="7"/>
</dbReference>
<feature type="repeat" description="ANK" evidence="3">
    <location>
        <begin position="833"/>
        <end position="865"/>
    </location>
</feature>
<evidence type="ECO:0000256" key="4">
    <source>
        <dbReference type="SAM" id="MobiDB-lite"/>
    </source>
</evidence>
<dbReference type="InterPro" id="IPR036770">
    <property type="entry name" value="Ankyrin_rpt-contain_sf"/>
</dbReference>